<dbReference type="AlphaFoldDB" id="A0A1Z1WNL0"/>
<dbReference type="GO" id="GO:0043565">
    <property type="term" value="F:sequence-specific DNA binding"/>
    <property type="evidence" value="ECO:0007669"/>
    <property type="project" value="InterPro"/>
</dbReference>
<keyword evidence="2" id="KW-0238">DNA-binding</keyword>
<proteinExistence type="predicted"/>
<dbReference type="STRING" id="67267.GCA_000716675_05288"/>
<dbReference type="RefSeq" id="WP_087886682.1">
    <property type="nucleotide sequence ID" value="NZ_CP021748.1"/>
</dbReference>
<dbReference type="InterPro" id="IPR018060">
    <property type="entry name" value="HTH_AraC"/>
</dbReference>
<dbReference type="EMBL" id="CP021748">
    <property type="protein sequence ID" value="ARX87998.1"/>
    <property type="molecule type" value="Genomic_DNA"/>
</dbReference>
<dbReference type="SMART" id="SM00342">
    <property type="entry name" value="HTH_ARAC"/>
    <property type="match status" value="1"/>
</dbReference>
<dbReference type="InterPro" id="IPR035418">
    <property type="entry name" value="AraC-bd_2"/>
</dbReference>
<dbReference type="Pfam" id="PF12833">
    <property type="entry name" value="HTH_18"/>
    <property type="match status" value="1"/>
</dbReference>
<dbReference type="PANTHER" id="PTHR46796">
    <property type="entry name" value="HTH-TYPE TRANSCRIPTIONAL ACTIVATOR RHAS-RELATED"/>
    <property type="match status" value="1"/>
</dbReference>
<dbReference type="Proteomes" id="UP000195880">
    <property type="component" value="Chromosome"/>
</dbReference>
<organism evidence="5 6">
    <name type="scientific">Streptomyces alboflavus</name>
    <dbReference type="NCBI Taxonomy" id="67267"/>
    <lineage>
        <taxon>Bacteria</taxon>
        <taxon>Bacillati</taxon>
        <taxon>Actinomycetota</taxon>
        <taxon>Actinomycetes</taxon>
        <taxon>Kitasatosporales</taxon>
        <taxon>Streptomycetaceae</taxon>
        <taxon>Streptomyces</taxon>
    </lineage>
</organism>
<evidence type="ECO:0000256" key="3">
    <source>
        <dbReference type="ARBA" id="ARBA00023163"/>
    </source>
</evidence>
<dbReference type="GO" id="GO:0003700">
    <property type="term" value="F:DNA-binding transcription factor activity"/>
    <property type="evidence" value="ECO:0007669"/>
    <property type="project" value="InterPro"/>
</dbReference>
<evidence type="ECO:0000256" key="2">
    <source>
        <dbReference type="ARBA" id="ARBA00023125"/>
    </source>
</evidence>
<protein>
    <recommendedName>
        <fullName evidence="4">HTH araC/xylS-type domain-containing protein</fullName>
    </recommendedName>
</protein>
<gene>
    <name evidence="5" type="ORF">SMD44_07484</name>
</gene>
<evidence type="ECO:0000256" key="1">
    <source>
        <dbReference type="ARBA" id="ARBA00023015"/>
    </source>
</evidence>
<sequence length="329" mass="36065">MIEASFTTESLPPEDRFACWHELASRVVVPTHVRCDDEAGFRATSLTRGSHTLQGTTSTVRSFHAERTQKLVRKSDPEQYVLDITRTGVSAVGQGSQETLLRAGDVVLIDSSLPFRARHTTGTHEGLVLPKSLLPFPPQDVAPLLARRLPGSTGIGAVLIHCVHEALSAGSRYRDIEFIRLLDTALELLVTLLAHELHTLHALPPESHQQALLARVQSFIHHHLGDPELSPQTVADAHHISLRHLQQVLAAAGTAPAALIRRKRLQQCHRALMDPGQSGRTIRTIAARWGFASQAHFTRLFRAAYGVPPGEFRASHSPPARETASAVRD</sequence>
<dbReference type="eggNOG" id="COG2207">
    <property type="taxonomic scope" value="Bacteria"/>
</dbReference>
<dbReference type="PROSITE" id="PS01124">
    <property type="entry name" value="HTH_ARAC_FAMILY_2"/>
    <property type="match status" value="1"/>
</dbReference>
<evidence type="ECO:0000313" key="5">
    <source>
        <dbReference type="EMBL" id="ARX87998.1"/>
    </source>
</evidence>
<dbReference type="InterPro" id="IPR009057">
    <property type="entry name" value="Homeodomain-like_sf"/>
</dbReference>
<keyword evidence="3" id="KW-0804">Transcription</keyword>
<keyword evidence="6" id="KW-1185">Reference proteome</keyword>
<dbReference type="PRINTS" id="PR00032">
    <property type="entry name" value="HTHARAC"/>
</dbReference>
<dbReference type="InterPro" id="IPR020449">
    <property type="entry name" value="Tscrpt_reg_AraC-type_HTH"/>
</dbReference>
<feature type="domain" description="HTH araC/xylS-type" evidence="4">
    <location>
        <begin position="214"/>
        <end position="315"/>
    </location>
</feature>
<reference evidence="5 6" key="1">
    <citation type="submission" date="2017-05" db="EMBL/GenBank/DDBJ databases">
        <title>Streptomyces alboflavus Genome sequencing and assembly.</title>
        <authorList>
            <person name="Wang Y."/>
            <person name="Du B."/>
            <person name="Ding Y."/>
            <person name="Liu H."/>
            <person name="Hou Q."/>
            <person name="Liu K."/>
            <person name="Wang C."/>
            <person name="Yao L."/>
        </authorList>
    </citation>
    <scope>NUCLEOTIDE SEQUENCE [LARGE SCALE GENOMIC DNA]</scope>
    <source>
        <strain evidence="5 6">MDJK44</strain>
    </source>
</reference>
<accession>A0A1Z1WNL0</accession>
<name>A0A1Z1WNL0_9ACTN</name>
<dbReference type="Gene3D" id="1.10.10.60">
    <property type="entry name" value="Homeodomain-like"/>
    <property type="match status" value="1"/>
</dbReference>
<dbReference type="Pfam" id="PF14525">
    <property type="entry name" value="AraC_binding_2"/>
    <property type="match status" value="1"/>
</dbReference>
<dbReference type="PANTHER" id="PTHR46796:SF6">
    <property type="entry name" value="ARAC SUBFAMILY"/>
    <property type="match status" value="1"/>
</dbReference>
<keyword evidence="1" id="KW-0805">Transcription regulation</keyword>
<dbReference type="OrthoDB" id="9799345at2"/>
<evidence type="ECO:0000259" key="4">
    <source>
        <dbReference type="PROSITE" id="PS01124"/>
    </source>
</evidence>
<dbReference type="InterPro" id="IPR050204">
    <property type="entry name" value="AraC_XylS_family_regulators"/>
</dbReference>
<evidence type="ECO:0000313" key="6">
    <source>
        <dbReference type="Proteomes" id="UP000195880"/>
    </source>
</evidence>
<dbReference type="KEGG" id="salf:SMD44_07484"/>
<dbReference type="SUPFAM" id="SSF46689">
    <property type="entry name" value="Homeodomain-like"/>
    <property type="match status" value="1"/>
</dbReference>